<protein>
    <submittedName>
        <fullName evidence="2">Uncharacterized protein</fullName>
    </submittedName>
</protein>
<keyword evidence="1" id="KW-0472">Membrane</keyword>
<comment type="caution">
    <text evidence="2">The sequence shown here is derived from an EMBL/GenBank/DDBJ whole genome shotgun (WGS) entry which is preliminary data.</text>
</comment>
<keyword evidence="1" id="KW-1133">Transmembrane helix</keyword>
<feature type="transmembrane region" description="Helical" evidence="1">
    <location>
        <begin position="81"/>
        <end position="100"/>
    </location>
</feature>
<sequence>PWTLATYATADEDFHEAGELAGPIPAGPVAIARQGGKLYVLVAPAEGPKIATLDVRAVKVGDFLPVPMGEPSGEPIGNGRVISLVLMAAMFAGVVLLLAWRFRGARERRAVAGAAEAPPPIGASLVRRGAALAIDYFLIGLLLAPFILAVGPDSPARFLRGEPVPWQKMAMLELVRLGLVVLYFTVAEGATGRTL</sequence>
<feature type="non-terminal residue" evidence="2">
    <location>
        <position position="195"/>
    </location>
</feature>
<gene>
    <name evidence="2" type="ORF">S03H2_66171</name>
</gene>
<keyword evidence="1" id="KW-0812">Transmembrane</keyword>
<reference evidence="2" key="1">
    <citation type="journal article" date="2014" name="Front. Microbiol.">
        <title>High frequency of phylogenetically diverse reductive dehalogenase-homologous genes in deep subseafloor sedimentary metagenomes.</title>
        <authorList>
            <person name="Kawai M."/>
            <person name="Futagami T."/>
            <person name="Toyoda A."/>
            <person name="Takaki Y."/>
            <person name="Nishi S."/>
            <person name="Hori S."/>
            <person name="Arai W."/>
            <person name="Tsubouchi T."/>
            <person name="Morono Y."/>
            <person name="Uchiyama I."/>
            <person name="Ito T."/>
            <person name="Fujiyama A."/>
            <person name="Inagaki F."/>
            <person name="Takami H."/>
        </authorList>
    </citation>
    <scope>NUCLEOTIDE SEQUENCE</scope>
    <source>
        <strain evidence="2">Expedition CK06-06</strain>
    </source>
</reference>
<dbReference type="EMBL" id="BARU01043175">
    <property type="protein sequence ID" value="GAH78573.1"/>
    <property type="molecule type" value="Genomic_DNA"/>
</dbReference>
<organism evidence="2">
    <name type="scientific">marine sediment metagenome</name>
    <dbReference type="NCBI Taxonomy" id="412755"/>
    <lineage>
        <taxon>unclassified sequences</taxon>
        <taxon>metagenomes</taxon>
        <taxon>ecological metagenomes</taxon>
    </lineage>
</organism>
<evidence type="ECO:0000313" key="2">
    <source>
        <dbReference type="EMBL" id="GAH78573.1"/>
    </source>
</evidence>
<feature type="transmembrane region" description="Helical" evidence="1">
    <location>
        <begin position="130"/>
        <end position="149"/>
    </location>
</feature>
<evidence type="ECO:0000256" key="1">
    <source>
        <dbReference type="SAM" id="Phobius"/>
    </source>
</evidence>
<dbReference type="AlphaFoldDB" id="X1K933"/>
<name>X1K933_9ZZZZ</name>
<proteinExistence type="predicted"/>
<feature type="non-terminal residue" evidence="2">
    <location>
        <position position="1"/>
    </location>
</feature>
<accession>X1K933</accession>